<dbReference type="KEGG" id="ahm:TL08_13365"/>
<organism evidence="10 11">
    <name type="scientific">Actinoalloteichus hymeniacidonis</name>
    <dbReference type="NCBI Taxonomy" id="340345"/>
    <lineage>
        <taxon>Bacteria</taxon>
        <taxon>Bacillati</taxon>
        <taxon>Actinomycetota</taxon>
        <taxon>Actinomycetes</taxon>
        <taxon>Pseudonocardiales</taxon>
        <taxon>Pseudonocardiaceae</taxon>
        <taxon>Actinoalloteichus</taxon>
    </lineage>
</organism>
<comment type="similarity">
    <text evidence="1 7">Belongs to the truncated hemoglobin family. Group I subfamily.</text>
</comment>
<evidence type="ECO:0000256" key="6">
    <source>
        <dbReference type="ARBA" id="ARBA00023004"/>
    </source>
</evidence>
<evidence type="ECO:0000256" key="9">
    <source>
        <dbReference type="PIRSR" id="PIRSR601486-1"/>
    </source>
</evidence>
<keyword evidence="6 7" id="KW-0408">Iron</keyword>
<protein>
    <recommendedName>
        <fullName evidence="7">Group 1 truncated hemoglobin</fullName>
    </recommendedName>
</protein>
<dbReference type="CDD" id="cd00454">
    <property type="entry name" value="TrHb1_N"/>
    <property type="match status" value="1"/>
</dbReference>
<dbReference type="Pfam" id="PF01152">
    <property type="entry name" value="Bac_globin"/>
    <property type="match status" value="1"/>
</dbReference>
<proteinExistence type="inferred from homology"/>
<reference evidence="11" key="1">
    <citation type="submission" date="2016-03" db="EMBL/GenBank/DDBJ databases">
        <title>Complete genome sequence of the type strain Actinoalloteichus hymeniacidonis DSM 45092.</title>
        <authorList>
            <person name="Schaffert L."/>
            <person name="Albersmeier A."/>
            <person name="Winkler A."/>
            <person name="Kalinowski J."/>
            <person name="Zotchev S."/>
            <person name="Ruckert C."/>
        </authorList>
    </citation>
    <scope>NUCLEOTIDE SEQUENCE [LARGE SCALE GENOMIC DNA]</scope>
    <source>
        <strain evidence="11">HPA177(T) (DSM 45092(T))</strain>
    </source>
</reference>
<dbReference type="InterPro" id="IPR001486">
    <property type="entry name" value="Hemoglobin_trunc"/>
</dbReference>
<dbReference type="RefSeq" id="WP_069853649.1">
    <property type="nucleotide sequence ID" value="NZ_CP014859.1"/>
</dbReference>
<evidence type="ECO:0000256" key="3">
    <source>
        <dbReference type="ARBA" id="ARBA00022617"/>
    </source>
</evidence>
<keyword evidence="2 7" id="KW-0813">Transport</keyword>
<evidence type="ECO:0000313" key="10">
    <source>
        <dbReference type="EMBL" id="AOS63487.1"/>
    </source>
</evidence>
<dbReference type="InterPro" id="IPR009050">
    <property type="entry name" value="Globin-like_sf"/>
</dbReference>
<name>A0AAC9HQ31_9PSEU</name>
<accession>A0AAC9HQ31</accession>
<dbReference type="InterPro" id="IPR012292">
    <property type="entry name" value="Globin/Proto"/>
</dbReference>
<feature type="binding site" description="proximal binding residue" evidence="8">
    <location>
        <position position="70"/>
    </location>
    <ligand>
        <name>heme</name>
        <dbReference type="ChEBI" id="CHEBI:30413"/>
    </ligand>
    <ligandPart>
        <name>Fe</name>
        <dbReference type="ChEBI" id="CHEBI:18248"/>
    </ligandPart>
</feature>
<evidence type="ECO:0000256" key="1">
    <source>
        <dbReference type="ARBA" id="ARBA00009660"/>
    </source>
</evidence>
<dbReference type="InterPro" id="IPR016339">
    <property type="entry name" value="Hemoglobin_trunc_I"/>
</dbReference>
<feature type="binding site" description="distal binding residue" evidence="9">
    <location>
        <position position="46"/>
    </location>
    <ligand>
        <name>heme</name>
        <dbReference type="ChEBI" id="CHEBI:30413"/>
    </ligand>
    <ligandPart>
        <name>Fe</name>
        <dbReference type="ChEBI" id="CHEBI:18248"/>
    </ligandPart>
</feature>
<dbReference type="SUPFAM" id="SSF46458">
    <property type="entry name" value="Globin-like"/>
    <property type="match status" value="1"/>
</dbReference>
<evidence type="ECO:0000313" key="11">
    <source>
        <dbReference type="Proteomes" id="UP000095210"/>
    </source>
</evidence>
<keyword evidence="4 7" id="KW-0561">Oxygen transport</keyword>
<keyword evidence="11" id="KW-1185">Reference proteome</keyword>
<keyword evidence="5 7" id="KW-0479">Metal-binding</keyword>
<dbReference type="GO" id="GO:0020037">
    <property type="term" value="F:heme binding"/>
    <property type="evidence" value="ECO:0007669"/>
    <property type="project" value="InterPro"/>
</dbReference>
<evidence type="ECO:0000256" key="5">
    <source>
        <dbReference type="ARBA" id="ARBA00022723"/>
    </source>
</evidence>
<gene>
    <name evidence="10" type="ORF">TL08_13365</name>
</gene>
<dbReference type="AlphaFoldDB" id="A0AAC9HQ31"/>
<evidence type="ECO:0000256" key="7">
    <source>
        <dbReference type="PIRNR" id="PIRNR002030"/>
    </source>
</evidence>
<dbReference type="GO" id="GO:0046872">
    <property type="term" value="F:metal ion binding"/>
    <property type="evidence" value="ECO:0007669"/>
    <property type="project" value="UniProtKB-UniRule"/>
</dbReference>
<evidence type="ECO:0000256" key="8">
    <source>
        <dbReference type="PIRSR" id="PIRSR002030-1"/>
    </source>
</evidence>
<dbReference type="Proteomes" id="UP000095210">
    <property type="component" value="Chromosome"/>
</dbReference>
<dbReference type="EMBL" id="CP014859">
    <property type="protein sequence ID" value="AOS63487.1"/>
    <property type="molecule type" value="Genomic_DNA"/>
</dbReference>
<dbReference type="PIRSF" id="PIRSF002030">
    <property type="entry name" value="Globin_Protozoa/Cyanobacteria"/>
    <property type="match status" value="1"/>
</dbReference>
<dbReference type="GO" id="GO:0019825">
    <property type="term" value="F:oxygen binding"/>
    <property type="evidence" value="ECO:0007669"/>
    <property type="project" value="InterPro"/>
</dbReference>
<dbReference type="PROSITE" id="PS01213">
    <property type="entry name" value="GLOBIN_FAM_2"/>
    <property type="match status" value="1"/>
</dbReference>
<dbReference type="GO" id="GO:0005344">
    <property type="term" value="F:oxygen carrier activity"/>
    <property type="evidence" value="ECO:0007669"/>
    <property type="project" value="UniProtKB-UniRule"/>
</dbReference>
<dbReference type="Gene3D" id="1.10.490.10">
    <property type="entry name" value="Globins"/>
    <property type="match status" value="1"/>
</dbReference>
<dbReference type="InterPro" id="IPR019795">
    <property type="entry name" value="Globin_bac-like_CS"/>
</dbReference>
<evidence type="ECO:0000256" key="2">
    <source>
        <dbReference type="ARBA" id="ARBA00022448"/>
    </source>
</evidence>
<evidence type="ECO:0000256" key="4">
    <source>
        <dbReference type="ARBA" id="ARBA00022621"/>
    </source>
</evidence>
<comment type="cofactor">
    <cofactor evidence="8">
        <name>heme</name>
        <dbReference type="ChEBI" id="CHEBI:30413"/>
    </cofactor>
    <text evidence="8">Binds 1 heme group per subunit.</text>
</comment>
<keyword evidence="3 7" id="KW-0349">Heme</keyword>
<sequence>MSTIYEQIGGHAALVAVVDDFYVRVLGDETLAPFFIGVAMPRLKGHQVEFFASALGGPMEYRGRSMKDVHRGLGVEQAHFDGVAAHLSGALVSAGVPAETVSTIIDTIAPLAADIVSPTAAAS</sequence>